<protein>
    <submittedName>
        <fullName evidence="1">Uncharacterized protein</fullName>
    </submittedName>
</protein>
<accession>A0A5M5HTS3</accession>
<organism evidence="1 3">
    <name type="scientific">Bacteroides ovatus</name>
    <dbReference type="NCBI Taxonomy" id="28116"/>
    <lineage>
        <taxon>Bacteria</taxon>
        <taxon>Pseudomonadati</taxon>
        <taxon>Bacteroidota</taxon>
        <taxon>Bacteroidia</taxon>
        <taxon>Bacteroidales</taxon>
        <taxon>Bacteroidaceae</taxon>
        <taxon>Bacteroides</taxon>
    </lineage>
</organism>
<dbReference type="EMBL" id="VWKB01000031">
    <property type="protein sequence ID" value="KAA4092874.1"/>
    <property type="molecule type" value="Genomic_DNA"/>
</dbReference>
<comment type="caution">
    <text evidence="1">The sequence shown here is derived from an EMBL/GenBank/DDBJ whole genome shotgun (WGS) entry which is preliminary data.</text>
</comment>
<evidence type="ECO:0000313" key="2">
    <source>
        <dbReference type="EMBL" id="KAA4539502.1"/>
    </source>
</evidence>
<gene>
    <name evidence="2" type="ORF">F3B85_05705</name>
    <name evidence="1" type="ORF">F3D66_20865</name>
</gene>
<sequence>MKNLNEVMRILGGSKRFDFEYNENGYSCILVVSSYHSGEEVRLDLSKLDNEMLEALQVEDNDNEEMED</sequence>
<dbReference type="RefSeq" id="WP_004303136.1">
    <property type="nucleotide sequence ID" value="NZ_CABKQC010000002.1"/>
</dbReference>
<name>A0A5M5HTS3_BACOV</name>
<proteinExistence type="predicted"/>
<dbReference type="EMBL" id="VWGP01000004">
    <property type="protein sequence ID" value="KAA4539502.1"/>
    <property type="molecule type" value="Genomic_DNA"/>
</dbReference>
<reference evidence="3 4" key="1">
    <citation type="journal article" date="2019" name="Nat. Med.">
        <title>A library of human gut bacterial isolates paired with longitudinal multiomics data enables mechanistic microbiome research.</title>
        <authorList>
            <person name="Poyet M."/>
            <person name="Groussin M."/>
            <person name="Gibbons S.M."/>
            <person name="Avila-Pacheco J."/>
            <person name="Jiang X."/>
            <person name="Kearney S.M."/>
            <person name="Perrotta A.R."/>
            <person name="Berdy B."/>
            <person name="Zhao S."/>
            <person name="Lieberman T.D."/>
            <person name="Swanson P.K."/>
            <person name="Smith M."/>
            <person name="Roesemann S."/>
            <person name="Alexander J.E."/>
            <person name="Rich S.A."/>
            <person name="Livny J."/>
            <person name="Vlamakis H."/>
            <person name="Clish C."/>
            <person name="Bullock K."/>
            <person name="Deik A."/>
            <person name="Scott J."/>
            <person name="Pierce K.A."/>
            <person name="Xavier R.J."/>
            <person name="Alm E.J."/>
        </authorList>
    </citation>
    <scope>NUCLEOTIDE SEQUENCE [LARGE SCALE GENOMIC DNA]</scope>
    <source>
        <strain evidence="1 3">BIOML-A134</strain>
        <strain evidence="2 4">BIOML-A41</strain>
    </source>
</reference>
<evidence type="ECO:0000313" key="4">
    <source>
        <dbReference type="Proteomes" id="UP000478493"/>
    </source>
</evidence>
<keyword evidence="3" id="KW-1185">Reference proteome</keyword>
<dbReference type="AlphaFoldDB" id="A0A5M5HTS3"/>
<evidence type="ECO:0000313" key="1">
    <source>
        <dbReference type="EMBL" id="KAA4092874.1"/>
    </source>
</evidence>
<evidence type="ECO:0000313" key="3">
    <source>
        <dbReference type="Proteomes" id="UP000473905"/>
    </source>
</evidence>
<dbReference type="Proteomes" id="UP000478493">
    <property type="component" value="Unassembled WGS sequence"/>
</dbReference>
<dbReference type="Proteomes" id="UP000473905">
    <property type="component" value="Unassembled WGS sequence"/>
</dbReference>